<dbReference type="PANTHER" id="PTHR34293">
    <property type="entry name" value="HTH-TYPE TRANSCRIPTIONAL REGULATOR TRMBL2"/>
    <property type="match status" value="1"/>
</dbReference>
<dbReference type="CDD" id="cd00090">
    <property type="entry name" value="HTH_ARSR"/>
    <property type="match status" value="1"/>
</dbReference>
<protein>
    <recommendedName>
        <fullName evidence="1">Transcription regulator TrmB N-terminal domain-containing protein</fullName>
    </recommendedName>
</protein>
<dbReference type="Gene3D" id="1.10.10.10">
    <property type="entry name" value="Winged helix-like DNA-binding domain superfamily/Winged helix DNA-binding domain"/>
    <property type="match status" value="2"/>
</dbReference>
<dbReference type="Proteomes" id="UP000291562">
    <property type="component" value="Chromosome"/>
</dbReference>
<evidence type="ECO:0000313" key="2">
    <source>
        <dbReference type="EMBL" id="QBB71766.1"/>
    </source>
</evidence>
<dbReference type="RefSeq" id="WP_129835098.1">
    <property type="nucleotide sequence ID" value="NZ_CP035704.1"/>
</dbReference>
<dbReference type="PANTHER" id="PTHR34293:SF1">
    <property type="entry name" value="HTH-TYPE TRANSCRIPTIONAL REGULATOR TRMBL2"/>
    <property type="match status" value="1"/>
</dbReference>
<dbReference type="SUPFAM" id="SSF46785">
    <property type="entry name" value="Winged helix' DNA-binding domain"/>
    <property type="match status" value="1"/>
</dbReference>
<dbReference type="AlphaFoldDB" id="A0A411HMR6"/>
<dbReference type="InterPro" id="IPR002831">
    <property type="entry name" value="Tscrpt_reg_TrmB_N"/>
</dbReference>
<dbReference type="Pfam" id="PF01978">
    <property type="entry name" value="TrmB"/>
    <property type="match status" value="1"/>
</dbReference>
<dbReference type="GO" id="GO:0006355">
    <property type="term" value="P:regulation of DNA-templated transcription"/>
    <property type="evidence" value="ECO:0007669"/>
    <property type="project" value="UniProtKB-ARBA"/>
</dbReference>
<dbReference type="KEGG" id="xbc:ELE36_16165"/>
<feature type="domain" description="Transcription regulator TrmB N-terminal" evidence="1">
    <location>
        <begin position="16"/>
        <end position="80"/>
    </location>
</feature>
<dbReference type="OrthoDB" id="5932488at2"/>
<gene>
    <name evidence="2" type="ORF">ELE36_16165</name>
</gene>
<dbReference type="EMBL" id="CP035704">
    <property type="protein sequence ID" value="QBB71766.1"/>
    <property type="molecule type" value="Genomic_DNA"/>
</dbReference>
<dbReference type="InterPro" id="IPR051797">
    <property type="entry name" value="TrmB-like"/>
</dbReference>
<organism evidence="2 3">
    <name type="scientific">Pseudolysobacter antarcticus</name>
    <dbReference type="NCBI Taxonomy" id="2511995"/>
    <lineage>
        <taxon>Bacteria</taxon>
        <taxon>Pseudomonadati</taxon>
        <taxon>Pseudomonadota</taxon>
        <taxon>Gammaproteobacteria</taxon>
        <taxon>Lysobacterales</taxon>
        <taxon>Rhodanobacteraceae</taxon>
        <taxon>Pseudolysobacter</taxon>
    </lineage>
</organism>
<evidence type="ECO:0000259" key="1">
    <source>
        <dbReference type="Pfam" id="PF01978"/>
    </source>
</evidence>
<reference evidence="2 3" key="1">
    <citation type="submission" date="2019-01" db="EMBL/GenBank/DDBJ databases">
        <title>Pseudolysobacter antarctica gen. nov., sp. nov., isolated from Fildes Peninsula, Antarctica.</title>
        <authorList>
            <person name="Wei Z."/>
            <person name="Peng F."/>
        </authorList>
    </citation>
    <scope>NUCLEOTIDE SEQUENCE [LARGE SCALE GENOMIC DNA]</scope>
    <source>
        <strain evidence="2 3">AQ6-296</strain>
    </source>
</reference>
<proteinExistence type="predicted"/>
<evidence type="ECO:0000313" key="3">
    <source>
        <dbReference type="Proteomes" id="UP000291562"/>
    </source>
</evidence>
<sequence>MQRSLTDSTSSSAFRALGLALVEEQIYLMLLPRGGATVAEVAEDVGLSAPDCRRVLGLLEQKGLVTYSPEATPRYAAVPPDVAADVLIARRNSELHQARAEMVKLRESIYSDPNDDTDQRYVEILTRQTAAQIFLHSVASAKHEILGLERMPGLISKMDELDDNMLACLARGVRCRAITHSDLLNLPGTMNRLRLATQAGEQFRIHPALPFKLVVFDRRIAIIPLHLAQPDGPVLLVRSSSLLDALCEMFEMYWRAAAPFVAGDSVEANGATSDANPLYADPLIPLLASGMNDKSIEHQLSMSPRTLARRIVDLSKRLGATTRFQAGWLAAQAMHELTAGKDRE</sequence>
<keyword evidence="3" id="KW-1185">Reference proteome</keyword>
<dbReference type="InterPro" id="IPR036390">
    <property type="entry name" value="WH_DNA-bd_sf"/>
</dbReference>
<name>A0A411HMR6_9GAMM</name>
<dbReference type="SUPFAM" id="SSF56024">
    <property type="entry name" value="Phospholipase D/nuclease"/>
    <property type="match status" value="1"/>
</dbReference>
<accession>A0A411HMR6</accession>
<dbReference type="InterPro" id="IPR011991">
    <property type="entry name" value="ArsR-like_HTH"/>
</dbReference>
<dbReference type="InterPro" id="IPR036388">
    <property type="entry name" value="WH-like_DNA-bd_sf"/>
</dbReference>